<protein>
    <submittedName>
        <fullName evidence="4">60S ribosomal protein L21-A</fullName>
    </submittedName>
</protein>
<evidence type="ECO:0000256" key="1">
    <source>
        <dbReference type="ARBA" id="ARBA00008427"/>
    </source>
</evidence>
<name>A0A0L0FXA2_9EUKA</name>
<evidence type="ECO:0000256" key="3">
    <source>
        <dbReference type="ARBA" id="ARBA00023274"/>
    </source>
</evidence>
<keyword evidence="3" id="KW-0687">Ribonucleoprotein</keyword>
<gene>
    <name evidence="4" type="ORF">SARC_06487</name>
</gene>
<evidence type="ECO:0000313" key="5">
    <source>
        <dbReference type="Proteomes" id="UP000054560"/>
    </source>
</evidence>
<reference evidence="4 5" key="1">
    <citation type="submission" date="2011-02" db="EMBL/GenBank/DDBJ databases">
        <title>The Genome Sequence of Sphaeroforma arctica JP610.</title>
        <authorList>
            <consortium name="The Broad Institute Genome Sequencing Platform"/>
            <person name="Russ C."/>
            <person name="Cuomo C."/>
            <person name="Young S.K."/>
            <person name="Zeng Q."/>
            <person name="Gargeya S."/>
            <person name="Alvarado L."/>
            <person name="Berlin A."/>
            <person name="Chapman S.B."/>
            <person name="Chen Z."/>
            <person name="Freedman E."/>
            <person name="Gellesch M."/>
            <person name="Goldberg J."/>
            <person name="Griggs A."/>
            <person name="Gujja S."/>
            <person name="Heilman E."/>
            <person name="Heiman D."/>
            <person name="Howarth C."/>
            <person name="Mehta T."/>
            <person name="Neiman D."/>
            <person name="Pearson M."/>
            <person name="Roberts A."/>
            <person name="Saif S."/>
            <person name="Shea T."/>
            <person name="Shenoy N."/>
            <person name="Sisk P."/>
            <person name="Stolte C."/>
            <person name="Sykes S."/>
            <person name="White J."/>
            <person name="Yandava C."/>
            <person name="Burger G."/>
            <person name="Gray M.W."/>
            <person name="Holland P.W.H."/>
            <person name="King N."/>
            <person name="Lang F.B.F."/>
            <person name="Roger A.J."/>
            <person name="Ruiz-Trillo I."/>
            <person name="Haas B."/>
            <person name="Nusbaum C."/>
            <person name="Birren B."/>
        </authorList>
    </citation>
    <scope>NUCLEOTIDE SEQUENCE [LARGE SCALE GENOMIC DNA]</scope>
    <source>
        <strain evidence="4 5">JP610</strain>
    </source>
</reference>
<dbReference type="OrthoDB" id="1539250at2759"/>
<sequence>MGRTKGVRAGTRDMFSRGFRQKGPEKLSTYLFCYKVGDIVDIKVNGAIHKGMPHKFYHGKTGIVYNVSRTALGVIMNKQVGNRIIKKRINVRVEHLKHSKCREEFLVRKIENEKRKAQGRVDGVKVDTKRYPKQPLPAHTVKAKGSTLSRISAMPYAGLE</sequence>
<organism evidence="4 5">
    <name type="scientific">Sphaeroforma arctica JP610</name>
    <dbReference type="NCBI Taxonomy" id="667725"/>
    <lineage>
        <taxon>Eukaryota</taxon>
        <taxon>Ichthyosporea</taxon>
        <taxon>Ichthyophonida</taxon>
        <taxon>Sphaeroforma</taxon>
    </lineage>
</organism>
<dbReference type="InterPro" id="IPR001147">
    <property type="entry name" value="Ribosomal_eL21"/>
</dbReference>
<dbReference type="EMBL" id="KQ242060">
    <property type="protein sequence ID" value="KNC81176.1"/>
    <property type="molecule type" value="Genomic_DNA"/>
</dbReference>
<dbReference type="Gene3D" id="2.30.30.70">
    <property type="entry name" value="Ribosomal protein L21"/>
    <property type="match status" value="1"/>
</dbReference>
<dbReference type="InterPro" id="IPR008991">
    <property type="entry name" value="Translation_prot_SH3-like_sf"/>
</dbReference>
<comment type="similarity">
    <text evidence="1">Belongs to the eukaryotic ribosomal protein eL21 family.</text>
</comment>
<dbReference type="GO" id="GO:1990904">
    <property type="term" value="C:ribonucleoprotein complex"/>
    <property type="evidence" value="ECO:0007669"/>
    <property type="project" value="UniProtKB-KW"/>
</dbReference>
<evidence type="ECO:0000256" key="2">
    <source>
        <dbReference type="ARBA" id="ARBA00022980"/>
    </source>
</evidence>
<dbReference type="Gene3D" id="6.10.250.3260">
    <property type="match status" value="1"/>
</dbReference>
<proteinExistence type="inferred from homology"/>
<dbReference type="GO" id="GO:0006412">
    <property type="term" value="P:translation"/>
    <property type="evidence" value="ECO:0007669"/>
    <property type="project" value="InterPro"/>
</dbReference>
<accession>A0A0L0FXA2</accession>
<dbReference type="FunFam" id="2.30.30.70:FF:000001">
    <property type="entry name" value="60S ribosomal protein L21"/>
    <property type="match status" value="1"/>
</dbReference>
<dbReference type="AlphaFoldDB" id="A0A0L0FXA2"/>
<dbReference type="PANTHER" id="PTHR20981">
    <property type="entry name" value="60S RIBOSOMAL PROTEIN L21"/>
    <property type="match status" value="1"/>
</dbReference>
<dbReference type="GeneID" id="25906991"/>
<dbReference type="Proteomes" id="UP000054560">
    <property type="component" value="Unassembled WGS sequence"/>
</dbReference>
<dbReference type="PROSITE" id="PS01171">
    <property type="entry name" value="RIBOSOMAL_L21E"/>
    <property type="match status" value="1"/>
</dbReference>
<keyword evidence="5" id="KW-1185">Reference proteome</keyword>
<dbReference type="RefSeq" id="XP_014155078.1">
    <property type="nucleotide sequence ID" value="XM_014299603.1"/>
</dbReference>
<dbReference type="GO" id="GO:0005840">
    <property type="term" value="C:ribosome"/>
    <property type="evidence" value="ECO:0007669"/>
    <property type="project" value="UniProtKB-KW"/>
</dbReference>
<evidence type="ECO:0000313" key="4">
    <source>
        <dbReference type="EMBL" id="KNC81176.1"/>
    </source>
</evidence>
<dbReference type="STRING" id="667725.A0A0L0FXA2"/>
<dbReference type="GO" id="GO:0003735">
    <property type="term" value="F:structural constituent of ribosome"/>
    <property type="evidence" value="ECO:0007669"/>
    <property type="project" value="InterPro"/>
</dbReference>
<dbReference type="SUPFAM" id="SSF50104">
    <property type="entry name" value="Translation proteins SH3-like domain"/>
    <property type="match status" value="1"/>
</dbReference>
<dbReference type="InterPro" id="IPR036948">
    <property type="entry name" value="Ribosomal_eL21_sf"/>
</dbReference>
<keyword evidence="2 4" id="KW-0689">Ribosomal protein</keyword>
<dbReference type="eggNOG" id="KOG1732">
    <property type="taxonomic scope" value="Eukaryota"/>
</dbReference>
<dbReference type="InterPro" id="IPR018259">
    <property type="entry name" value="Ribosomal_eL21_CS"/>
</dbReference>
<dbReference type="Pfam" id="PF01157">
    <property type="entry name" value="Ribosomal_L21e"/>
    <property type="match status" value="1"/>
</dbReference>